<dbReference type="Proteomes" id="UP000712281">
    <property type="component" value="Unassembled WGS sequence"/>
</dbReference>
<name>A0A8S9IK17_BRACR</name>
<dbReference type="EMBL" id="QGKW02001911">
    <property type="protein sequence ID" value="KAF2569562.1"/>
    <property type="molecule type" value="Genomic_DNA"/>
</dbReference>
<evidence type="ECO:0000313" key="1">
    <source>
        <dbReference type="EMBL" id="KAF2569562.1"/>
    </source>
</evidence>
<organism evidence="1 2">
    <name type="scientific">Brassica cretica</name>
    <name type="common">Mustard</name>
    <dbReference type="NCBI Taxonomy" id="69181"/>
    <lineage>
        <taxon>Eukaryota</taxon>
        <taxon>Viridiplantae</taxon>
        <taxon>Streptophyta</taxon>
        <taxon>Embryophyta</taxon>
        <taxon>Tracheophyta</taxon>
        <taxon>Spermatophyta</taxon>
        <taxon>Magnoliopsida</taxon>
        <taxon>eudicotyledons</taxon>
        <taxon>Gunneridae</taxon>
        <taxon>Pentapetalae</taxon>
        <taxon>rosids</taxon>
        <taxon>malvids</taxon>
        <taxon>Brassicales</taxon>
        <taxon>Brassicaceae</taxon>
        <taxon>Brassiceae</taxon>
        <taxon>Brassica</taxon>
    </lineage>
</organism>
<comment type="caution">
    <text evidence="1">The sequence shown here is derived from an EMBL/GenBank/DDBJ whole genome shotgun (WGS) entry which is preliminary data.</text>
</comment>
<protein>
    <submittedName>
        <fullName evidence="1">Uncharacterized protein</fullName>
    </submittedName>
</protein>
<accession>A0A8S9IK17</accession>
<dbReference type="AlphaFoldDB" id="A0A8S9IK17"/>
<proteinExistence type="predicted"/>
<reference evidence="1" key="1">
    <citation type="submission" date="2019-12" db="EMBL/GenBank/DDBJ databases">
        <title>Genome sequencing and annotation of Brassica cretica.</title>
        <authorList>
            <person name="Studholme D.J."/>
            <person name="Sarris P.F."/>
        </authorList>
    </citation>
    <scope>NUCLEOTIDE SEQUENCE</scope>
    <source>
        <strain evidence="1">PFS-001/15</strain>
        <tissue evidence="1">Leaf</tissue>
    </source>
</reference>
<sequence length="53" mass="6069">MATPFPCSLTQCKKTTNLSLQRTFKVSCMQTPLEELYNVKVERKVTKMIDSIS</sequence>
<gene>
    <name evidence="1" type="ORF">F2Q68_00024642</name>
</gene>
<evidence type="ECO:0000313" key="2">
    <source>
        <dbReference type="Proteomes" id="UP000712281"/>
    </source>
</evidence>